<sequence>MKCVLPFLAAATTLLVSAPSQADSFMPPSVQEAVSSDGSIAVTVIPAMLSCAPGETECVAAARAIVERVHGGYRGNSRTIRLVNPQAPGRVLVTDDGERLLTLDDYASYGFGDNVLVIYGANGEVIARLGLHDFLPEDYIAGLPRTASTLRWWAAPARIEPGTHRAVVSVIAVQAADSWPSPGASGFELDLDLDTGEIESPSGPDWQNALNCARAQRWLVPDQSAKRERDRYRALCR</sequence>
<protein>
    <submittedName>
        <fullName evidence="2">Uncharacterized protein</fullName>
    </submittedName>
</protein>
<reference evidence="2 3" key="2">
    <citation type="submission" date="2020-02" db="EMBL/GenBank/DDBJ databases">
        <title>Erythrobacter dongmakensis sp. nov., isolated from a tidal mudflat.</title>
        <authorList>
            <person name="Kim I.S."/>
        </authorList>
    </citation>
    <scope>NUCLEOTIDE SEQUENCE [LARGE SCALE GENOMIC DNA]</scope>
    <source>
        <strain evidence="2 3">GH3-10</strain>
    </source>
</reference>
<accession>A0A844X9C7</accession>
<evidence type="ECO:0000313" key="2">
    <source>
        <dbReference type="EMBL" id="MWV26556.1"/>
    </source>
</evidence>
<dbReference type="Proteomes" id="UP000461409">
    <property type="component" value="Unassembled WGS sequence"/>
</dbReference>
<dbReference type="EMBL" id="WUBR01000001">
    <property type="protein sequence ID" value="MWV26556.1"/>
    <property type="molecule type" value="Genomic_DNA"/>
</dbReference>
<feature type="chain" id="PRO_5032872404" evidence="1">
    <location>
        <begin position="23"/>
        <end position="237"/>
    </location>
</feature>
<dbReference type="RefSeq" id="WP_160484236.1">
    <property type="nucleotide sequence ID" value="NZ_WUBR01000001.1"/>
</dbReference>
<evidence type="ECO:0000313" key="3">
    <source>
        <dbReference type="Proteomes" id="UP000461409"/>
    </source>
</evidence>
<organism evidence="2 3">
    <name type="scientific">Aurantiacibacter rhizosphaerae</name>
    <dbReference type="NCBI Taxonomy" id="2691582"/>
    <lineage>
        <taxon>Bacteria</taxon>
        <taxon>Pseudomonadati</taxon>
        <taxon>Pseudomonadota</taxon>
        <taxon>Alphaproteobacteria</taxon>
        <taxon>Sphingomonadales</taxon>
        <taxon>Erythrobacteraceae</taxon>
        <taxon>Aurantiacibacter</taxon>
    </lineage>
</organism>
<name>A0A844X9C7_9SPHN</name>
<proteinExistence type="predicted"/>
<reference evidence="2 3" key="1">
    <citation type="submission" date="2019-12" db="EMBL/GenBank/DDBJ databases">
        <authorList>
            <person name="Lee S.D."/>
        </authorList>
    </citation>
    <scope>NUCLEOTIDE SEQUENCE [LARGE SCALE GENOMIC DNA]</scope>
    <source>
        <strain evidence="2 3">GH3-10</strain>
    </source>
</reference>
<keyword evidence="1" id="KW-0732">Signal</keyword>
<dbReference type="AlphaFoldDB" id="A0A844X9C7"/>
<gene>
    <name evidence="2" type="ORF">GRF63_01440</name>
</gene>
<keyword evidence="3" id="KW-1185">Reference proteome</keyword>
<evidence type="ECO:0000256" key="1">
    <source>
        <dbReference type="SAM" id="SignalP"/>
    </source>
</evidence>
<comment type="caution">
    <text evidence="2">The sequence shown here is derived from an EMBL/GenBank/DDBJ whole genome shotgun (WGS) entry which is preliminary data.</text>
</comment>
<feature type="signal peptide" evidence="1">
    <location>
        <begin position="1"/>
        <end position="22"/>
    </location>
</feature>